<organism evidence="10">
    <name type="scientific">Turicibacter sanguinis</name>
    <dbReference type="NCBI Taxonomy" id="154288"/>
    <lineage>
        <taxon>Bacteria</taxon>
        <taxon>Bacillati</taxon>
        <taxon>Bacillota</taxon>
        <taxon>Erysipelotrichia</taxon>
        <taxon>Erysipelotrichales</taxon>
        <taxon>Turicibacteraceae</taxon>
        <taxon>Turicibacter</taxon>
    </lineage>
</organism>
<dbReference type="EMBL" id="WMQV01000028">
    <property type="protein sequence ID" value="MTL94994.1"/>
    <property type="molecule type" value="Genomic_DNA"/>
</dbReference>
<reference evidence="10 11" key="1">
    <citation type="journal article" date="2019" name="Nat. Med.">
        <title>A library of human gut bacterial isolates paired with longitudinal multiomics data enables mechanistic microbiome research.</title>
        <authorList>
            <person name="Poyet M."/>
            <person name="Groussin M."/>
            <person name="Gibbons S.M."/>
            <person name="Avila-Pacheco J."/>
            <person name="Jiang X."/>
            <person name="Kearney S.M."/>
            <person name="Perrotta A.R."/>
            <person name="Berdy B."/>
            <person name="Zhao S."/>
            <person name="Lieberman T.D."/>
            <person name="Swanson P.K."/>
            <person name="Smith M."/>
            <person name="Roesemann S."/>
            <person name="Alexander J.E."/>
            <person name="Rich S.A."/>
            <person name="Livny J."/>
            <person name="Vlamakis H."/>
            <person name="Clish C."/>
            <person name="Bullock K."/>
            <person name="Deik A."/>
            <person name="Scott J."/>
            <person name="Pierce K.A."/>
            <person name="Xavier R.J."/>
            <person name="Alm E.J."/>
        </authorList>
    </citation>
    <scope>NUCLEOTIDE SEQUENCE</scope>
    <source>
        <strain evidence="10">BIOML-A179</strain>
        <strain evidence="9 11">BIOML-A198</strain>
    </source>
</reference>
<dbReference type="EMBL" id="WMQE01000006">
    <property type="protein sequence ID" value="MTK20563.1"/>
    <property type="molecule type" value="Genomic_DNA"/>
</dbReference>
<dbReference type="Pfam" id="PF09021">
    <property type="entry name" value="HutP"/>
    <property type="match status" value="1"/>
</dbReference>
<dbReference type="Gene3D" id="3.40.1510.10">
    <property type="entry name" value="Hut operon regulatory protein HutP"/>
    <property type="match status" value="1"/>
</dbReference>
<dbReference type="Proteomes" id="UP000487649">
    <property type="component" value="Unassembled WGS sequence"/>
</dbReference>
<dbReference type="RefSeq" id="WP_006784673.1">
    <property type="nucleotide sequence ID" value="NZ_CABJBH010000008.1"/>
</dbReference>
<evidence type="ECO:0000313" key="9">
    <source>
        <dbReference type="EMBL" id="MTK20563.1"/>
    </source>
</evidence>
<comment type="caution">
    <text evidence="10">The sequence shown here is derived from an EMBL/GenBank/DDBJ whole genome shotgun (WGS) entry which is preliminary data.</text>
</comment>
<evidence type="ECO:0000256" key="6">
    <source>
        <dbReference type="ARBA" id="ARBA00023015"/>
    </source>
</evidence>
<dbReference type="AlphaFoldDB" id="A0A6G2CPZ7"/>
<dbReference type="InterPro" id="IPR015111">
    <property type="entry name" value="Regulatory_HutP"/>
</dbReference>
<protein>
    <recommendedName>
        <fullName evidence="4">Hut operon positive regulatory protein</fullName>
    </recommendedName>
</protein>
<evidence type="ECO:0000256" key="3">
    <source>
        <dbReference type="ARBA" id="ARBA00011643"/>
    </source>
</evidence>
<evidence type="ECO:0000256" key="7">
    <source>
        <dbReference type="ARBA" id="ARBA00023159"/>
    </source>
</evidence>
<dbReference type="GeneID" id="60059753"/>
<dbReference type="InterPro" id="IPR036482">
    <property type="entry name" value="Regulatory_HutP_sf"/>
</dbReference>
<keyword evidence="6" id="KW-0805">Transcription regulation</keyword>
<dbReference type="CDD" id="cd11640">
    <property type="entry name" value="HutP"/>
    <property type="match status" value="1"/>
</dbReference>
<sequence length="141" mass="15021">MNQFTSLDVTKAAVKVAMTSSRNEEDQLVKQLKEHGINATAVDVGGNLIQSIPKIIERAIIASRKTGITKECMVLDGAVAGAARDAIMQVSMKANGLNAGGKIAIARHREHLTVCIFLSIGLLHLDDVVIGLAHRSVPDNI</sequence>
<keyword evidence="5" id="KW-0694">RNA-binding</keyword>
<evidence type="ECO:0000256" key="5">
    <source>
        <dbReference type="ARBA" id="ARBA00022884"/>
    </source>
</evidence>
<evidence type="ECO:0000256" key="4">
    <source>
        <dbReference type="ARBA" id="ARBA00019377"/>
    </source>
</evidence>
<comment type="function">
    <text evidence="1">Antiterminator that binds to cis-acting regulatory sequences on the mRNA in the presence of histidine, thereby suppressing transcription termination and activating the hut operon for histidine utilization.</text>
</comment>
<evidence type="ECO:0000256" key="8">
    <source>
        <dbReference type="ARBA" id="ARBA00023163"/>
    </source>
</evidence>
<evidence type="ECO:0000256" key="2">
    <source>
        <dbReference type="ARBA" id="ARBA00009992"/>
    </source>
</evidence>
<accession>A0A6G2CPZ7</accession>
<keyword evidence="7" id="KW-0010">Activator</keyword>
<name>A0A6G2CPZ7_9FIRM</name>
<gene>
    <name evidence="10" type="ORF">GMA64_10680</name>
    <name evidence="9" type="ORF">GMA92_03810</name>
</gene>
<dbReference type="GO" id="GO:0003723">
    <property type="term" value="F:RNA binding"/>
    <property type="evidence" value="ECO:0007669"/>
    <property type="project" value="UniProtKB-KW"/>
</dbReference>
<comment type="subunit">
    <text evidence="3">Homohexamer.</text>
</comment>
<proteinExistence type="inferred from homology"/>
<comment type="similarity">
    <text evidence="2">Belongs to the HutP family.</text>
</comment>
<evidence type="ECO:0000313" key="10">
    <source>
        <dbReference type="EMBL" id="MTL94994.1"/>
    </source>
</evidence>
<keyword evidence="8" id="KW-0804">Transcription</keyword>
<evidence type="ECO:0000313" key="11">
    <source>
        <dbReference type="Proteomes" id="UP000487649"/>
    </source>
</evidence>
<evidence type="ECO:0000256" key="1">
    <source>
        <dbReference type="ARBA" id="ARBA00002945"/>
    </source>
</evidence>